<protein>
    <submittedName>
        <fullName evidence="2">Mlr3941 protein</fullName>
    </submittedName>
</protein>
<reference evidence="2" key="1">
    <citation type="submission" date="2020-02" db="EMBL/GenBank/DDBJ databases">
        <authorList>
            <person name="Meier V. D."/>
        </authorList>
    </citation>
    <scope>NUCLEOTIDE SEQUENCE</scope>
    <source>
        <strain evidence="2">AVDCRST_MAG49</strain>
    </source>
</reference>
<evidence type="ECO:0000256" key="1">
    <source>
        <dbReference type="SAM" id="MobiDB-lite"/>
    </source>
</evidence>
<feature type="region of interest" description="Disordered" evidence="1">
    <location>
        <begin position="1"/>
        <end position="25"/>
    </location>
</feature>
<dbReference type="Gene3D" id="3.90.25.10">
    <property type="entry name" value="UDP-galactose 4-epimerase, domain 1"/>
    <property type="match status" value="1"/>
</dbReference>
<accession>A0A6J4VE90</accession>
<evidence type="ECO:0000313" key="2">
    <source>
        <dbReference type="EMBL" id="CAA9575133.1"/>
    </source>
</evidence>
<organism evidence="2">
    <name type="scientific">uncultured Thermomicrobiales bacterium</name>
    <dbReference type="NCBI Taxonomy" id="1645740"/>
    <lineage>
        <taxon>Bacteria</taxon>
        <taxon>Pseudomonadati</taxon>
        <taxon>Thermomicrobiota</taxon>
        <taxon>Thermomicrobia</taxon>
        <taxon>Thermomicrobiales</taxon>
        <taxon>environmental samples</taxon>
    </lineage>
</organism>
<dbReference type="Gene3D" id="3.40.50.720">
    <property type="entry name" value="NAD(P)-binding Rossmann-like Domain"/>
    <property type="match status" value="1"/>
</dbReference>
<dbReference type="SUPFAM" id="SSF51735">
    <property type="entry name" value="NAD(P)-binding Rossmann-fold domains"/>
    <property type="match status" value="1"/>
</dbReference>
<sequence length="310" mass="32728">MMATTRATLGRTADGPSRAEEPRGAAPDAALVGTTLVLGGTGKTGRRVTDRLAGRGLPFRVGSRSGEPPFDWEDPATWAPVLRGAASVYVTYYPDLAVPGAVEAVRSFAGLAVGSGVRRLVLLSGRGEDEAERTEAVVQESGAEWTILRSNWFCQNFSESYLLPSVLSGEVVLPAGDVGEPFVDADDIADVAVAALTEDGHAGMVYELSGPRPLTFADAVAEIAAATGREIRYARVSPEQYATALAEEGVPADYVWLLNYLFTTVLDGRNSRPADGVRRALGRGPRDFADYARDAATAGAWDVSAAPVPR</sequence>
<dbReference type="EMBL" id="CADCWG010000298">
    <property type="protein sequence ID" value="CAA9575133.1"/>
    <property type="molecule type" value="Genomic_DNA"/>
</dbReference>
<gene>
    <name evidence="2" type="ORF">AVDCRST_MAG49-4073</name>
</gene>
<name>A0A6J4VE90_9BACT</name>
<dbReference type="PANTHER" id="PTHR43162">
    <property type="match status" value="1"/>
</dbReference>
<dbReference type="AlphaFoldDB" id="A0A6J4VE90"/>
<dbReference type="PANTHER" id="PTHR43162:SF1">
    <property type="entry name" value="PRESTALK A DIFFERENTIATION PROTEIN A"/>
    <property type="match status" value="1"/>
</dbReference>
<dbReference type="InterPro" id="IPR051604">
    <property type="entry name" value="Ergot_Alk_Oxidoreductase"/>
</dbReference>
<dbReference type="InterPro" id="IPR036291">
    <property type="entry name" value="NAD(P)-bd_dom_sf"/>
</dbReference>
<proteinExistence type="predicted"/>